<accession>A0A6N6RHT1</accession>
<feature type="signal peptide" evidence="3">
    <location>
        <begin position="1"/>
        <end position="25"/>
    </location>
</feature>
<gene>
    <name evidence="5" type="ORF">F8C67_04090</name>
</gene>
<keyword evidence="1 3" id="KW-0732">Signal</keyword>
<dbReference type="SUPFAM" id="SSF51261">
    <property type="entry name" value="Duplicated hybrid motif"/>
    <property type="match status" value="1"/>
</dbReference>
<dbReference type="PANTHER" id="PTHR21666">
    <property type="entry name" value="PEPTIDASE-RELATED"/>
    <property type="match status" value="1"/>
</dbReference>
<dbReference type="InterPro" id="IPR011055">
    <property type="entry name" value="Dup_hybrid_motif"/>
</dbReference>
<feature type="domain" description="M23ase beta-sheet core" evidence="4">
    <location>
        <begin position="358"/>
        <end position="447"/>
    </location>
</feature>
<dbReference type="Gene3D" id="2.70.70.10">
    <property type="entry name" value="Glucose Permease (Domain IIA)"/>
    <property type="match status" value="1"/>
</dbReference>
<organism evidence="5 6">
    <name type="scientific">Phaeocystidibacter luteus</name>
    <dbReference type="NCBI Taxonomy" id="911197"/>
    <lineage>
        <taxon>Bacteria</taxon>
        <taxon>Pseudomonadati</taxon>
        <taxon>Bacteroidota</taxon>
        <taxon>Flavobacteriia</taxon>
        <taxon>Flavobacteriales</taxon>
        <taxon>Phaeocystidibacteraceae</taxon>
        <taxon>Phaeocystidibacter</taxon>
    </lineage>
</organism>
<evidence type="ECO:0000256" key="3">
    <source>
        <dbReference type="SAM" id="SignalP"/>
    </source>
</evidence>
<sequence>MDMSAFAKYISLVFMALLLSLSAVGQQTKKEELRSRKIQLQDEIELANKILEEARQNRQATVTSLQTINQKLRIREELLRTIDREIELIEEEIEEQEDHIQSLRNEIDTLKAEYAEMIRQAYKSKSETGRLMFVLSSQNFAQAVRRVQYLRQYSSYRRQQVAAIEERQAELEHEIDMLSRQKEEKEGLRVQKESERNSILAERQEQQRAIVELQETEGSLESQISSKQAEANRLEEEIQKIIAEEIRKERARAQRKALEDRALSAGLVKGTDFNDRTSNSRLETLIAEARARATTPTPEPEPATSSFAMTPDVARLARNFEANKGNLPWPVERGIIVGRFGRQPHPANPTIKINNPHIEIGTQAGSEARAAFDGVVIRVIRIPGSPFTVIVQHGNYYTHYGNLSEVYVKEGEQITARQNLGRIYTDPVDSQTVLQFGLWQNDQLEDPLPWLSR</sequence>
<reference evidence="5 6" key="1">
    <citation type="submission" date="2019-09" db="EMBL/GenBank/DDBJ databases">
        <title>Genomes of family Cryomorphaceae.</title>
        <authorList>
            <person name="Bowman J.P."/>
        </authorList>
    </citation>
    <scope>NUCLEOTIDE SEQUENCE [LARGE SCALE GENOMIC DNA]</scope>
    <source>
        <strain evidence="5 6">LMG 25704</strain>
    </source>
</reference>
<evidence type="ECO:0000256" key="1">
    <source>
        <dbReference type="ARBA" id="ARBA00022729"/>
    </source>
</evidence>
<dbReference type="InterPro" id="IPR016047">
    <property type="entry name" value="M23ase_b-sheet_dom"/>
</dbReference>
<evidence type="ECO:0000313" key="6">
    <source>
        <dbReference type="Proteomes" id="UP000468650"/>
    </source>
</evidence>
<keyword evidence="6" id="KW-1185">Reference proteome</keyword>
<name>A0A6N6RHT1_9FLAO</name>
<keyword evidence="2" id="KW-0175">Coiled coil</keyword>
<dbReference type="Pfam" id="PF01551">
    <property type="entry name" value="Peptidase_M23"/>
    <property type="match status" value="1"/>
</dbReference>
<protein>
    <submittedName>
        <fullName evidence="5">Peptidoglycan DD-metalloendopeptidase family protein</fullName>
    </submittedName>
</protein>
<feature type="coiled-coil region" evidence="2">
    <location>
        <begin position="23"/>
        <end position="120"/>
    </location>
</feature>
<feature type="coiled-coil region" evidence="2">
    <location>
        <begin position="161"/>
        <end position="261"/>
    </location>
</feature>
<evidence type="ECO:0000313" key="5">
    <source>
        <dbReference type="EMBL" id="KAB2813872.1"/>
    </source>
</evidence>
<dbReference type="EMBL" id="WBVO01000002">
    <property type="protein sequence ID" value="KAB2813872.1"/>
    <property type="molecule type" value="Genomic_DNA"/>
</dbReference>
<comment type="caution">
    <text evidence="5">The sequence shown here is derived from an EMBL/GenBank/DDBJ whole genome shotgun (WGS) entry which is preliminary data.</text>
</comment>
<dbReference type="CDD" id="cd12797">
    <property type="entry name" value="M23_peptidase"/>
    <property type="match status" value="1"/>
</dbReference>
<evidence type="ECO:0000259" key="4">
    <source>
        <dbReference type="Pfam" id="PF01551"/>
    </source>
</evidence>
<dbReference type="OrthoDB" id="9815884at2"/>
<feature type="chain" id="PRO_5026933192" evidence="3">
    <location>
        <begin position="26"/>
        <end position="453"/>
    </location>
</feature>
<dbReference type="Gene3D" id="6.10.250.3150">
    <property type="match status" value="1"/>
</dbReference>
<evidence type="ECO:0000256" key="2">
    <source>
        <dbReference type="SAM" id="Coils"/>
    </source>
</evidence>
<dbReference type="InterPro" id="IPR050570">
    <property type="entry name" value="Cell_wall_metabolism_enzyme"/>
</dbReference>
<dbReference type="Proteomes" id="UP000468650">
    <property type="component" value="Unassembled WGS sequence"/>
</dbReference>
<dbReference type="GO" id="GO:0004222">
    <property type="term" value="F:metalloendopeptidase activity"/>
    <property type="evidence" value="ECO:0007669"/>
    <property type="project" value="TreeGrafter"/>
</dbReference>
<proteinExistence type="predicted"/>
<dbReference type="AlphaFoldDB" id="A0A6N6RHT1"/>
<dbReference type="PANTHER" id="PTHR21666:SF289">
    <property type="entry name" value="L-ALA--D-GLU ENDOPEPTIDASE"/>
    <property type="match status" value="1"/>
</dbReference>